<dbReference type="InterPro" id="IPR018702">
    <property type="entry name" value="DUF2207"/>
</dbReference>
<gene>
    <name evidence="4" type="ORF">FHX40_4375</name>
</gene>
<feature type="compositionally biased region" description="Low complexity" evidence="1">
    <location>
        <begin position="313"/>
        <end position="330"/>
    </location>
</feature>
<evidence type="ECO:0000259" key="3">
    <source>
        <dbReference type="Pfam" id="PF09972"/>
    </source>
</evidence>
<evidence type="ECO:0000313" key="4">
    <source>
        <dbReference type="EMBL" id="TQM77605.1"/>
    </source>
</evidence>
<protein>
    <submittedName>
        <fullName evidence="4">Putative membrane protein DUF2207</fullName>
    </submittedName>
</protein>
<dbReference type="Pfam" id="PF09972">
    <property type="entry name" value="DUF2207"/>
    <property type="match status" value="1"/>
</dbReference>
<accession>A0A543J447</accession>
<organism evidence="4 5">
    <name type="scientific">Thermopolyspora flexuosa</name>
    <dbReference type="NCBI Taxonomy" id="103836"/>
    <lineage>
        <taxon>Bacteria</taxon>
        <taxon>Bacillati</taxon>
        <taxon>Actinomycetota</taxon>
        <taxon>Actinomycetes</taxon>
        <taxon>Streptosporangiales</taxon>
        <taxon>Streptosporangiaceae</taxon>
        <taxon>Thermopolyspora</taxon>
    </lineage>
</organism>
<keyword evidence="2" id="KW-0732">Signal</keyword>
<dbReference type="Proteomes" id="UP000319213">
    <property type="component" value="Unassembled WGS sequence"/>
</dbReference>
<feature type="region of interest" description="Disordered" evidence="1">
    <location>
        <begin position="250"/>
        <end position="269"/>
    </location>
</feature>
<proteinExistence type="predicted"/>
<feature type="signal peptide" evidence="2">
    <location>
        <begin position="1"/>
        <end position="25"/>
    </location>
</feature>
<sequence>MGWKRLWALTIALLAGLTCASPALADDPVYMLPRAVVTAKVAPDGSVAVTQDLTFSFNRAGHGAYVDVPRPVLSRLTDIAVSEDGRPYRKGADAEIGVERPPGTFGEKTCSADGAHRIVWYFDAEPGSIRTFRVRYTMHRAVAAYDDHAFLQLPVWGRNWSQPLERLDVTVRLPRAGREGEVYLAKGAPVEVLEPVVGASRQVTKATAEDVVGGRPVTLYLAFPTAQLNNVTTSPSVRLVSGDGAERLESLRQGDVETDPYQGEDCPTGEDGFSLSDALWLTAGAALVAMVVWTSRVQRKHGPRRHGSGDGSGSSTYYHSGGSSSSSDSGSSGGGGGAW</sequence>
<name>A0A543J447_9ACTN</name>
<evidence type="ECO:0000313" key="5">
    <source>
        <dbReference type="Proteomes" id="UP000319213"/>
    </source>
</evidence>
<dbReference type="AlphaFoldDB" id="A0A543J447"/>
<feature type="chain" id="PRO_5022133399" evidence="2">
    <location>
        <begin position="26"/>
        <end position="339"/>
    </location>
</feature>
<reference evidence="4 5" key="1">
    <citation type="submission" date="2019-06" db="EMBL/GenBank/DDBJ databases">
        <title>Sequencing the genomes of 1000 actinobacteria strains.</title>
        <authorList>
            <person name="Klenk H.-P."/>
        </authorList>
    </citation>
    <scope>NUCLEOTIDE SEQUENCE [LARGE SCALE GENOMIC DNA]</scope>
    <source>
        <strain evidence="4 5">DSM 43186</strain>
    </source>
</reference>
<keyword evidence="5" id="KW-1185">Reference proteome</keyword>
<comment type="caution">
    <text evidence="4">The sequence shown here is derived from an EMBL/GenBank/DDBJ whole genome shotgun (WGS) entry which is preliminary data.</text>
</comment>
<feature type="region of interest" description="Disordered" evidence="1">
    <location>
        <begin position="298"/>
        <end position="339"/>
    </location>
</feature>
<dbReference type="EMBL" id="VFPQ01000001">
    <property type="protein sequence ID" value="TQM77605.1"/>
    <property type="molecule type" value="Genomic_DNA"/>
</dbReference>
<evidence type="ECO:0000256" key="2">
    <source>
        <dbReference type="SAM" id="SignalP"/>
    </source>
</evidence>
<evidence type="ECO:0000256" key="1">
    <source>
        <dbReference type="SAM" id="MobiDB-lite"/>
    </source>
</evidence>
<dbReference type="RefSeq" id="WP_142261307.1">
    <property type="nucleotide sequence ID" value="NZ_BMPV01000002.1"/>
</dbReference>
<feature type="domain" description="DUF2207" evidence="3">
    <location>
        <begin position="33"/>
        <end position="186"/>
    </location>
</feature>
<dbReference type="OrthoDB" id="143710at2"/>